<dbReference type="eggNOG" id="COG4559">
    <property type="taxonomic scope" value="Bacteria"/>
</dbReference>
<dbReference type="InterPro" id="IPR003439">
    <property type="entry name" value="ABC_transporter-like_ATP-bd"/>
</dbReference>
<dbReference type="PANTHER" id="PTHR42794">
    <property type="entry name" value="HEMIN IMPORT ATP-BINDING PROTEIN HMUV"/>
    <property type="match status" value="1"/>
</dbReference>
<keyword evidence="9" id="KW-1185">Reference proteome</keyword>
<dbReference type="InterPro" id="IPR027417">
    <property type="entry name" value="P-loop_NTPase"/>
</dbReference>
<dbReference type="PROSITE" id="PS50893">
    <property type="entry name" value="ABC_TRANSPORTER_2"/>
    <property type="match status" value="1"/>
</dbReference>
<accession>U2EKK7</accession>
<dbReference type="SUPFAM" id="SSF52540">
    <property type="entry name" value="P-loop containing nucleoside triphosphate hydrolases"/>
    <property type="match status" value="1"/>
</dbReference>
<dbReference type="EMBL" id="AFNV02000015">
    <property type="protein sequence ID" value="ERJ18797.1"/>
    <property type="molecule type" value="Genomic_DNA"/>
</dbReference>
<dbReference type="GO" id="GO:0016887">
    <property type="term" value="F:ATP hydrolysis activity"/>
    <property type="evidence" value="ECO:0007669"/>
    <property type="project" value="InterPro"/>
</dbReference>
<dbReference type="InterPro" id="IPR017871">
    <property type="entry name" value="ABC_transporter-like_CS"/>
</dbReference>
<evidence type="ECO:0000256" key="3">
    <source>
        <dbReference type="ARBA" id="ARBA00022741"/>
    </source>
</evidence>
<proteinExistence type="inferred from homology"/>
<dbReference type="FunFam" id="3.40.50.300:FF:000134">
    <property type="entry name" value="Iron-enterobactin ABC transporter ATP-binding protein"/>
    <property type="match status" value="1"/>
</dbReference>
<dbReference type="InterPro" id="IPR003593">
    <property type="entry name" value="AAA+_ATPase"/>
</dbReference>
<keyword evidence="8" id="KW-0378">Hydrolase</keyword>
<evidence type="ECO:0000256" key="2">
    <source>
        <dbReference type="ARBA" id="ARBA00022448"/>
    </source>
</evidence>
<reference evidence="8 9" key="2">
    <citation type="journal article" date="2013" name="PLoS ONE">
        <title>INDIGO - INtegrated Data Warehouse of MIcrobial GenOmes with Examples from the Red Sea Extremophiles.</title>
        <authorList>
            <person name="Alam I."/>
            <person name="Antunes A."/>
            <person name="Kamau A.A."/>
            <person name="Ba Alawi W."/>
            <person name="Kalkatawi M."/>
            <person name="Stingl U."/>
            <person name="Bajic V.B."/>
        </authorList>
    </citation>
    <scope>NUCLEOTIDE SEQUENCE [LARGE SCALE GENOMIC DNA]</scope>
    <source>
        <strain evidence="8 9">E1L3A</strain>
    </source>
</reference>
<keyword evidence="4 8" id="KW-0067">ATP-binding</keyword>
<evidence type="ECO:0000256" key="1">
    <source>
        <dbReference type="ARBA" id="ARBA00005417"/>
    </source>
</evidence>
<comment type="function">
    <text evidence="6">Part of the ABC transporter complex HmuTUV involved in hemin import. Responsible for energy coupling to the transport system.</text>
</comment>
<dbReference type="SMART" id="SM00382">
    <property type="entry name" value="AAA"/>
    <property type="match status" value="1"/>
</dbReference>
<dbReference type="Gene3D" id="3.40.50.300">
    <property type="entry name" value="P-loop containing nucleotide triphosphate hydrolases"/>
    <property type="match status" value="1"/>
</dbReference>
<dbReference type="PROSITE" id="PS00211">
    <property type="entry name" value="ABC_TRANSPORTER_1"/>
    <property type="match status" value="1"/>
</dbReference>
<dbReference type="Proteomes" id="UP000006242">
    <property type="component" value="Unassembled WGS sequence"/>
</dbReference>
<sequence>MLQVEGLTLSAGGRAVVETVDFTLAAGEHLAVIGPNGAGKSTLIHALIGDLVPTAGSIRLAGRALADWPVRERACRVALLPQASALNFPFTVAEVVRLGRGPHASGTVADRDIVTETLAASDIAHLRDRPYTRLSGGEKQRVQLARVMSQIWRAEDAGDRLLLLDEPVAALDLGHQRLVMRQVAALADQGVAVVSVLHDISLAARYADRMLALRDGQTIAAGTPAEVVTAERMQCLFDTETRVITHPDTHTPVVLHG</sequence>
<reference evidence="8 9" key="1">
    <citation type="journal article" date="2011" name="J. Bacteriol.">
        <title>Genome sequence of Salinisphaera shabanensis, a gammaproteobacterium from the harsh, variable environment of the brine-seawater interface of the Shaban Deep in the Red Sea.</title>
        <authorList>
            <person name="Antunes A."/>
            <person name="Alam I."/>
            <person name="Bajic V.B."/>
            <person name="Stingl U."/>
        </authorList>
    </citation>
    <scope>NUCLEOTIDE SEQUENCE [LARGE SCALE GENOMIC DNA]</scope>
    <source>
        <strain evidence="8 9">E1L3A</strain>
    </source>
</reference>
<evidence type="ECO:0000256" key="4">
    <source>
        <dbReference type="ARBA" id="ARBA00022840"/>
    </source>
</evidence>
<evidence type="ECO:0000313" key="8">
    <source>
        <dbReference type="EMBL" id="ERJ18797.1"/>
    </source>
</evidence>
<dbReference type="EC" id="3.6.3.34" evidence="8"/>
<dbReference type="PANTHER" id="PTHR42794:SF1">
    <property type="entry name" value="HEMIN IMPORT ATP-BINDING PROTEIN HMUV"/>
    <property type="match status" value="1"/>
</dbReference>
<comment type="similarity">
    <text evidence="1">Belongs to the ABC transporter superfamily.</text>
</comment>
<keyword evidence="3" id="KW-0547">Nucleotide-binding</keyword>
<keyword evidence="2" id="KW-0813">Transport</keyword>
<dbReference type="GO" id="GO:0005524">
    <property type="term" value="F:ATP binding"/>
    <property type="evidence" value="ECO:0007669"/>
    <property type="project" value="UniProtKB-KW"/>
</dbReference>
<keyword evidence="5" id="KW-1278">Translocase</keyword>
<evidence type="ECO:0000313" key="9">
    <source>
        <dbReference type="Proteomes" id="UP000006242"/>
    </source>
</evidence>
<dbReference type="AlphaFoldDB" id="U2EKK7"/>
<organism evidence="8 9">
    <name type="scientific">Salinisphaera shabanensis E1L3A</name>
    <dbReference type="NCBI Taxonomy" id="1033802"/>
    <lineage>
        <taxon>Bacteria</taxon>
        <taxon>Pseudomonadati</taxon>
        <taxon>Pseudomonadota</taxon>
        <taxon>Gammaproteobacteria</taxon>
        <taxon>Salinisphaerales</taxon>
        <taxon>Salinisphaeraceae</taxon>
        <taxon>Salinisphaera</taxon>
    </lineage>
</organism>
<dbReference type="STRING" id="1033802.SSPSH_002290"/>
<protein>
    <submittedName>
        <fullName evidence="8">Hemin import ATP-binding protein HmuV</fullName>
        <ecNumber evidence="8">3.6.3.34</ecNumber>
    </submittedName>
</protein>
<dbReference type="CDD" id="cd03214">
    <property type="entry name" value="ABC_Iron-Siderophores_B12_Hemin"/>
    <property type="match status" value="1"/>
</dbReference>
<name>U2EKK7_9GAMM</name>
<gene>
    <name evidence="8" type="primary">hmuV</name>
    <name evidence="8" type="ORF">SSPSH_002290</name>
</gene>
<evidence type="ECO:0000256" key="5">
    <source>
        <dbReference type="ARBA" id="ARBA00022967"/>
    </source>
</evidence>
<dbReference type="Pfam" id="PF00005">
    <property type="entry name" value="ABC_tran"/>
    <property type="match status" value="1"/>
</dbReference>
<feature type="domain" description="ABC transporter" evidence="7">
    <location>
        <begin position="2"/>
        <end position="240"/>
    </location>
</feature>
<comment type="caution">
    <text evidence="8">The sequence shown here is derived from an EMBL/GenBank/DDBJ whole genome shotgun (WGS) entry which is preliminary data.</text>
</comment>
<dbReference type="RefSeq" id="WP_006914489.1">
    <property type="nucleotide sequence ID" value="NZ_AFNV02000015.1"/>
</dbReference>
<evidence type="ECO:0000256" key="6">
    <source>
        <dbReference type="ARBA" id="ARBA00037066"/>
    </source>
</evidence>
<evidence type="ECO:0000259" key="7">
    <source>
        <dbReference type="PROSITE" id="PS50893"/>
    </source>
</evidence>
<dbReference type="NCBIfam" id="NF010068">
    <property type="entry name" value="PRK13548.1"/>
    <property type="match status" value="1"/>
</dbReference>
<dbReference type="OrthoDB" id="5292475at2"/>